<evidence type="ECO:0000313" key="1">
    <source>
        <dbReference type="EMBL" id="WAR10051.1"/>
    </source>
</evidence>
<accession>A0ABY7EMM1</accession>
<protein>
    <submittedName>
        <fullName evidence="1">Uncharacterized protein</fullName>
    </submittedName>
</protein>
<name>A0ABY7EMM1_MYAAR</name>
<proteinExistence type="predicted"/>
<reference evidence="1" key="1">
    <citation type="submission" date="2022-11" db="EMBL/GenBank/DDBJ databases">
        <title>Centuries of genome instability and evolution in soft-shell clam transmissible cancer (bioRxiv).</title>
        <authorList>
            <person name="Hart S.F.M."/>
            <person name="Yonemitsu M.A."/>
            <person name="Giersch R.M."/>
            <person name="Beal B.F."/>
            <person name="Arriagada G."/>
            <person name="Davis B.W."/>
            <person name="Ostrander E.A."/>
            <person name="Goff S.P."/>
            <person name="Metzger M.J."/>
        </authorList>
    </citation>
    <scope>NUCLEOTIDE SEQUENCE</scope>
    <source>
        <strain evidence="1">MELC-2E11</strain>
        <tissue evidence="1">Siphon/mantle</tissue>
    </source>
</reference>
<keyword evidence="2" id="KW-1185">Reference proteome</keyword>
<evidence type="ECO:0000313" key="2">
    <source>
        <dbReference type="Proteomes" id="UP001164746"/>
    </source>
</evidence>
<gene>
    <name evidence="1" type="ORF">MAR_035127</name>
</gene>
<dbReference type="PANTHER" id="PTHR46880:SF5">
    <property type="entry name" value="DUF4371 DOMAIN-CONTAINING PROTEIN"/>
    <property type="match status" value="1"/>
</dbReference>
<dbReference type="PANTHER" id="PTHR46880">
    <property type="entry name" value="RAS-ASSOCIATING DOMAIN-CONTAINING PROTEIN"/>
    <property type="match status" value="1"/>
</dbReference>
<dbReference type="EMBL" id="CP111018">
    <property type="protein sequence ID" value="WAR10051.1"/>
    <property type="molecule type" value="Genomic_DNA"/>
</dbReference>
<organism evidence="1 2">
    <name type="scientific">Mya arenaria</name>
    <name type="common">Soft-shell clam</name>
    <dbReference type="NCBI Taxonomy" id="6604"/>
    <lineage>
        <taxon>Eukaryota</taxon>
        <taxon>Metazoa</taxon>
        <taxon>Spiralia</taxon>
        <taxon>Lophotrochozoa</taxon>
        <taxon>Mollusca</taxon>
        <taxon>Bivalvia</taxon>
        <taxon>Autobranchia</taxon>
        <taxon>Heteroconchia</taxon>
        <taxon>Euheterodonta</taxon>
        <taxon>Imparidentia</taxon>
        <taxon>Neoheterodontei</taxon>
        <taxon>Myida</taxon>
        <taxon>Myoidea</taxon>
        <taxon>Myidae</taxon>
        <taxon>Mya</taxon>
    </lineage>
</organism>
<sequence>MYQTIHLIFFLCDALKPLTTLTMIFEKNKIDLSTIKPRKDSTISDLTRLKEIEGPSTRKVVKLLADLDITPTEVQIGAVKAAEQEFIDNLIHHINIRLASSDIIDNMSVFNMDEKSAFYGDDEIMHLAEHFKMDVDKVLYEWDRLKDAVSTLDSEVVSGPVNLLKVFQKMKATTGDFGADVEKLCTTAAVIPVSTAEVERVFWPAPRRTCATDLKLSQYIIS</sequence>
<dbReference type="Proteomes" id="UP001164746">
    <property type="component" value="Chromosome 7"/>
</dbReference>